<dbReference type="SMART" id="SM00710">
    <property type="entry name" value="PbH1"/>
    <property type="match status" value="4"/>
</dbReference>
<dbReference type="RefSeq" id="WP_069718862.1">
    <property type="nucleotide sequence ID" value="NZ_MJEH01000064.1"/>
</dbReference>
<dbReference type="AlphaFoldDB" id="A0A1E5LAI7"/>
<protein>
    <recommendedName>
        <fullName evidence="1">Right handed beta helix domain-containing protein</fullName>
    </recommendedName>
</protein>
<dbReference type="InterPro" id="IPR006626">
    <property type="entry name" value="PbH1"/>
</dbReference>
<dbReference type="InterPro" id="IPR012334">
    <property type="entry name" value="Pectin_lyas_fold"/>
</dbReference>
<accession>A0A1E5LAI7</accession>
<reference evidence="2 3" key="1">
    <citation type="submission" date="2016-08" db="EMBL/GenBank/DDBJ databases">
        <title>Genome of Bacillus solimangrovi GH2-4.</title>
        <authorList>
            <person name="Lim S."/>
            <person name="Kim B.-C."/>
        </authorList>
    </citation>
    <scope>NUCLEOTIDE SEQUENCE [LARGE SCALE GENOMIC DNA]</scope>
    <source>
        <strain evidence="2 3">GH2-4</strain>
    </source>
</reference>
<dbReference type="Pfam" id="PF13229">
    <property type="entry name" value="Beta_helix"/>
    <property type="match status" value="1"/>
</dbReference>
<dbReference type="InterPro" id="IPR011050">
    <property type="entry name" value="Pectin_lyase_fold/virulence"/>
</dbReference>
<keyword evidence="3" id="KW-1185">Reference proteome</keyword>
<dbReference type="Proteomes" id="UP000095209">
    <property type="component" value="Unassembled WGS sequence"/>
</dbReference>
<evidence type="ECO:0000259" key="1">
    <source>
        <dbReference type="Pfam" id="PF13229"/>
    </source>
</evidence>
<proteinExistence type="predicted"/>
<evidence type="ECO:0000313" key="3">
    <source>
        <dbReference type="Proteomes" id="UP000095209"/>
    </source>
</evidence>
<sequence>MAIHVVPSDAFPSIQDAVDFASNGDSIQVLAGTFDGFNVPFAKTNLKIFGCGIGKTIIAGLPGMGSTGILIDGNGTILQGFTVQGFSDGINLSSNNSITKQIEVILNRTCGILVGADNNALIEISAIFNEVGFDINSSDNLILRCKAEQNLTEGFCLAGRENCILDNSSKENGGDGFLIDNDEMKVFNNKSIKNNANGINIDLDQNFLITNLICDNSENGIFIQTGAEQNVLDSNIVRNNGNDDTTAGIFVENGATENVIHFNKAKNNIIVDINAQGGIGTNIYDGNKCENSSPPNLCT</sequence>
<organism evidence="2 3">
    <name type="scientific">Bacillus solimangrovi</name>
    <dbReference type="NCBI Taxonomy" id="1305675"/>
    <lineage>
        <taxon>Bacteria</taxon>
        <taxon>Bacillati</taxon>
        <taxon>Bacillota</taxon>
        <taxon>Bacilli</taxon>
        <taxon>Bacillales</taxon>
        <taxon>Bacillaceae</taxon>
        <taxon>Bacillus</taxon>
    </lineage>
</organism>
<dbReference type="SUPFAM" id="SSF51126">
    <property type="entry name" value="Pectin lyase-like"/>
    <property type="match status" value="1"/>
</dbReference>
<dbReference type="InterPro" id="IPR039448">
    <property type="entry name" value="Beta_helix"/>
</dbReference>
<name>A0A1E5LAI7_9BACI</name>
<feature type="domain" description="Right handed beta helix" evidence="1">
    <location>
        <begin position="132"/>
        <end position="278"/>
    </location>
</feature>
<evidence type="ECO:0000313" key="2">
    <source>
        <dbReference type="EMBL" id="OEH91095.1"/>
    </source>
</evidence>
<comment type="caution">
    <text evidence="2">The sequence shown here is derived from an EMBL/GenBank/DDBJ whole genome shotgun (WGS) entry which is preliminary data.</text>
</comment>
<gene>
    <name evidence="2" type="ORF">BFG57_06915</name>
</gene>
<dbReference type="EMBL" id="MJEH01000064">
    <property type="protein sequence ID" value="OEH91095.1"/>
    <property type="molecule type" value="Genomic_DNA"/>
</dbReference>
<dbReference type="Gene3D" id="2.160.20.10">
    <property type="entry name" value="Single-stranded right-handed beta-helix, Pectin lyase-like"/>
    <property type="match status" value="1"/>
</dbReference>